<name>A0A0F8WYQ8_9ZZZZ</name>
<evidence type="ECO:0000313" key="1">
    <source>
        <dbReference type="EMBL" id="KKK61808.1"/>
    </source>
</evidence>
<proteinExistence type="predicted"/>
<sequence>MANKILVAANATPLVWADTTDYAGDGGTRTHQILLAALAAAAARQGAKADIDNGLVTDRFARRYAVTMRIEFDVAPADGGSVDLYWAASLNSTAATANPGGTTGSDAAYTGTAGSTLAESLNQLQFLGPLLVTNDAADVVLQTTFTVELPLQYGMPVVVNNGSQALEGDDVEMSITFTPLEDEVQ</sequence>
<protein>
    <submittedName>
        <fullName evidence="1">Uncharacterized protein</fullName>
    </submittedName>
</protein>
<comment type="caution">
    <text evidence="1">The sequence shown here is derived from an EMBL/GenBank/DDBJ whole genome shotgun (WGS) entry which is preliminary data.</text>
</comment>
<accession>A0A0F8WYQ8</accession>
<reference evidence="1" key="1">
    <citation type="journal article" date="2015" name="Nature">
        <title>Complex archaea that bridge the gap between prokaryotes and eukaryotes.</title>
        <authorList>
            <person name="Spang A."/>
            <person name="Saw J.H."/>
            <person name="Jorgensen S.L."/>
            <person name="Zaremba-Niedzwiedzka K."/>
            <person name="Martijn J."/>
            <person name="Lind A.E."/>
            <person name="van Eijk R."/>
            <person name="Schleper C."/>
            <person name="Guy L."/>
            <person name="Ettema T.J."/>
        </authorList>
    </citation>
    <scope>NUCLEOTIDE SEQUENCE</scope>
</reference>
<dbReference type="EMBL" id="LAZR01062301">
    <property type="protein sequence ID" value="KKK61808.1"/>
    <property type="molecule type" value="Genomic_DNA"/>
</dbReference>
<organism evidence="1">
    <name type="scientific">marine sediment metagenome</name>
    <dbReference type="NCBI Taxonomy" id="412755"/>
    <lineage>
        <taxon>unclassified sequences</taxon>
        <taxon>metagenomes</taxon>
        <taxon>ecological metagenomes</taxon>
    </lineage>
</organism>
<dbReference type="AlphaFoldDB" id="A0A0F8WYQ8"/>
<gene>
    <name evidence="1" type="ORF">LCGC14_3010630</name>
</gene>